<accession>M8CR16</accession>
<dbReference type="PANTHER" id="PTHR35828">
    <property type="entry name" value="OS08G0203800 PROTEIN-RELATED"/>
    <property type="match status" value="1"/>
</dbReference>
<dbReference type="AlphaFoldDB" id="M8CR16"/>
<protein>
    <submittedName>
        <fullName evidence="1">Uncharacterized protein</fullName>
    </submittedName>
</protein>
<dbReference type="EnsemblPlants" id="EMT29992">
    <property type="protein sequence ID" value="EMT29992"/>
    <property type="gene ID" value="F775_17370"/>
</dbReference>
<organism evidence="1">
    <name type="scientific">Aegilops tauschii</name>
    <name type="common">Tausch's goatgrass</name>
    <name type="synonym">Aegilops squarrosa</name>
    <dbReference type="NCBI Taxonomy" id="37682"/>
    <lineage>
        <taxon>Eukaryota</taxon>
        <taxon>Viridiplantae</taxon>
        <taxon>Streptophyta</taxon>
        <taxon>Embryophyta</taxon>
        <taxon>Tracheophyta</taxon>
        <taxon>Spermatophyta</taxon>
        <taxon>Magnoliopsida</taxon>
        <taxon>Liliopsida</taxon>
        <taxon>Poales</taxon>
        <taxon>Poaceae</taxon>
        <taxon>BOP clade</taxon>
        <taxon>Pooideae</taxon>
        <taxon>Triticodae</taxon>
        <taxon>Triticeae</taxon>
        <taxon>Triticinae</taxon>
        <taxon>Aegilops</taxon>
    </lineage>
</organism>
<dbReference type="PANTHER" id="PTHR35828:SF21">
    <property type="entry name" value="F-BOX DOMAIN-CONTAINING PROTEIN"/>
    <property type="match status" value="1"/>
</dbReference>
<sequence length="249" mass="28478">MAASLPDDLLLESPGSSPAAPRSALSLGRCGLTSLVTASHAGLFDRAVPLASRHHLFLLRIEDKGTSFYEDRTILWLTRCRCVPWHRTLRYHGGFHVLNMNASTYNISMWEFPNATDHFHTGYPCLTLASNGTLSLLQMRRNLPQVEIWKHYEDHENAASIKNWLCTGTIKLKQPWKVAERRQRQDLREQCGTLIISDSYGSVYTVNIETGMMKEVPDWPQRRCIFPGDAMPLEIDWPTIFVYHLSKYS</sequence>
<proteinExistence type="predicted"/>
<reference evidence="1" key="1">
    <citation type="submission" date="2015-06" db="UniProtKB">
        <authorList>
            <consortium name="EnsemblPlants"/>
        </authorList>
    </citation>
    <scope>IDENTIFICATION</scope>
</reference>
<name>M8CR16_AEGTA</name>
<evidence type="ECO:0000313" key="1">
    <source>
        <dbReference type="EnsemblPlants" id="EMT29992"/>
    </source>
</evidence>